<dbReference type="Pfam" id="PF01163">
    <property type="entry name" value="RIO1"/>
    <property type="match status" value="1"/>
</dbReference>
<keyword evidence="2" id="KW-0723">Serine/threonine-protein kinase</keyword>
<feature type="domain" description="RIO-type" evidence="9">
    <location>
        <begin position="147"/>
        <end position="195"/>
    </location>
</feature>
<dbReference type="InterPro" id="IPR018934">
    <property type="entry name" value="RIO_dom"/>
</dbReference>
<proteinExistence type="predicted"/>
<comment type="caution">
    <text evidence="10">The sequence shown here is derived from an EMBL/GenBank/DDBJ whole genome shotgun (WGS) entry which is preliminary data.</text>
</comment>
<comment type="catalytic activity">
    <reaction evidence="7">
        <text>L-threonyl-[protein] + ATP = O-phospho-L-threonyl-[protein] + ADP + H(+)</text>
        <dbReference type="Rhea" id="RHEA:46608"/>
        <dbReference type="Rhea" id="RHEA-COMP:11060"/>
        <dbReference type="Rhea" id="RHEA-COMP:11605"/>
        <dbReference type="ChEBI" id="CHEBI:15378"/>
        <dbReference type="ChEBI" id="CHEBI:30013"/>
        <dbReference type="ChEBI" id="CHEBI:30616"/>
        <dbReference type="ChEBI" id="CHEBI:61977"/>
        <dbReference type="ChEBI" id="CHEBI:456216"/>
        <dbReference type="EC" id="2.7.11.1"/>
    </reaction>
</comment>
<keyword evidence="11" id="KW-1185">Reference proteome</keyword>
<evidence type="ECO:0000256" key="8">
    <source>
        <dbReference type="ARBA" id="ARBA00048679"/>
    </source>
</evidence>
<evidence type="ECO:0000313" key="11">
    <source>
        <dbReference type="Proteomes" id="UP001206925"/>
    </source>
</evidence>
<sequence length="250" mass="27809">ARRPGVKWVDVMEEKLGITKGCEGVLRRAEANGGNKRVEGDLSMPQELSNTSNKTSVFCVMSLSTEKKWAREKIEAQVSEILKSIQNMSHTHGTNNNGSGVNVTSSLLLSYHILVLVEICRIWFHIAIDLIFNKGAMISYRVFDCGLKATGIRCPTLLLLRLQVLVMEFIGTTGWAAPRLKDAALSLDKLREGYVECEGYAENTTEREMTESVTNAFCQIMILNILEKWGLELAEWGVNSSLAVTGIMHK</sequence>
<dbReference type="Proteomes" id="UP001206925">
    <property type="component" value="Unassembled WGS sequence"/>
</dbReference>
<organism evidence="10 11">
    <name type="scientific">Ambrosia artemisiifolia</name>
    <name type="common">Common ragweed</name>
    <dbReference type="NCBI Taxonomy" id="4212"/>
    <lineage>
        <taxon>Eukaryota</taxon>
        <taxon>Viridiplantae</taxon>
        <taxon>Streptophyta</taxon>
        <taxon>Embryophyta</taxon>
        <taxon>Tracheophyta</taxon>
        <taxon>Spermatophyta</taxon>
        <taxon>Magnoliopsida</taxon>
        <taxon>eudicotyledons</taxon>
        <taxon>Gunneridae</taxon>
        <taxon>Pentapetalae</taxon>
        <taxon>asterids</taxon>
        <taxon>campanulids</taxon>
        <taxon>Asterales</taxon>
        <taxon>Asteraceae</taxon>
        <taxon>Asteroideae</taxon>
        <taxon>Heliantheae alliance</taxon>
        <taxon>Heliantheae</taxon>
        <taxon>Ambrosia</taxon>
    </lineage>
</organism>
<evidence type="ECO:0000256" key="5">
    <source>
        <dbReference type="ARBA" id="ARBA00022777"/>
    </source>
</evidence>
<keyword evidence="3" id="KW-0808">Transferase</keyword>
<evidence type="ECO:0000256" key="4">
    <source>
        <dbReference type="ARBA" id="ARBA00022741"/>
    </source>
</evidence>
<evidence type="ECO:0000259" key="9">
    <source>
        <dbReference type="Pfam" id="PF01163"/>
    </source>
</evidence>
<dbReference type="GO" id="GO:0005524">
    <property type="term" value="F:ATP binding"/>
    <property type="evidence" value="ECO:0007669"/>
    <property type="project" value="UniProtKB-KW"/>
</dbReference>
<evidence type="ECO:0000256" key="7">
    <source>
        <dbReference type="ARBA" id="ARBA00047899"/>
    </source>
</evidence>
<accession>A0AAD5D7A6</accession>
<evidence type="ECO:0000256" key="2">
    <source>
        <dbReference type="ARBA" id="ARBA00022527"/>
    </source>
</evidence>
<dbReference type="GO" id="GO:0004674">
    <property type="term" value="F:protein serine/threonine kinase activity"/>
    <property type="evidence" value="ECO:0007669"/>
    <property type="project" value="UniProtKB-KW"/>
</dbReference>
<evidence type="ECO:0000256" key="1">
    <source>
        <dbReference type="ARBA" id="ARBA00012513"/>
    </source>
</evidence>
<dbReference type="EMBL" id="JAMZMK010001579">
    <property type="protein sequence ID" value="KAI7755223.1"/>
    <property type="molecule type" value="Genomic_DNA"/>
</dbReference>
<dbReference type="AlphaFoldDB" id="A0AAD5D7A6"/>
<comment type="catalytic activity">
    <reaction evidence="8">
        <text>L-seryl-[protein] + ATP = O-phospho-L-seryl-[protein] + ADP + H(+)</text>
        <dbReference type="Rhea" id="RHEA:17989"/>
        <dbReference type="Rhea" id="RHEA-COMP:9863"/>
        <dbReference type="Rhea" id="RHEA-COMP:11604"/>
        <dbReference type="ChEBI" id="CHEBI:15378"/>
        <dbReference type="ChEBI" id="CHEBI:29999"/>
        <dbReference type="ChEBI" id="CHEBI:30616"/>
        <dbReference type="ChEBI" id="CHEBI:83421"/>
        <dbReference type="ChEBI" id="CHEBI:456216"/>
        <dbReference type="EC" id="2.7.11.1"/>
    </reaction>
</comment>
<name>A0AAD5D7A6_AMBAR</name>
<evidence type="ECO:0000313" key="10">
    <source>
        <dbReference type="EMBL" id="KAI7755223.1"/>
    </source>
</evidence>
<keyword evidence="6" id="KW-0067">ATP-binding</keyword>
<keyword evidence="5" id="KW-0418">Kinase</keyword>
<dbReference type="PANTHER" id="PTHR45723">
    <property type="entry name" value="SERINE/THREONINE-PROTEIN KINASE RIO1"/>
    <property type="match status" value="1"/>
</dbReference>
<protein>
    <recommendedName>
        <fullName evidence="1">non-specific serine/threonine protein kinase</fullName>
        <ecNumber evidence="1">2.7.11.1</ecNumber>
    </recommendedName>
</protein>
<evidence type="ECO:0000256" key="6">
    <source>
        <dbReference type="ARBA" id="ARBA00022840"/>
    </source>
</evidence>
<reference evidence="10" key="1">
    <citation type="submission" date="2022-06" db="EMBL/GenBank/DDBJ databases">
        <title>Uncovering the hologenomic basis of an extraordinary plant invasion.</title>
        <authorList>
            <person name="Bieker V.C."/>
            <person name="Martin M.D."/>
            <person name="Gilbert T."/>
            <person name="Hodgins K."/>
            <person name="Battlay P."/>
            <person name="Petersen B."/>
            <person name="Wilson J."/>
        </authorList>
    </citation>
    <scope>NUCLEOTIDE SEQUENCE</scope>
    <source>
        <strain evidence="10">AA19_3_7</strain>
        <tissue evidence="10">Leaf</tissue>
    </source>
</reference>
<keyword evidence="4" id="KW-0547">Nucleotide-binding</keyword>
<gene>
    <name evidence="10" type="ORF">M8C21_021687</name>
</gene>
<dbReference type="InterPro" id="IPR051272">
    <property type="entry name" value="RIO-type_Ser/Thr_kinase"/>
</dbReference>
<feature type="non-terminal residue" evidence="10">
    <location>
        <position position="250"/>
    </location>
</feature>
<dbReference type="EC" id="2.7.11.1" evidence="1"/>
<evidence type="ECO:0000256" key="3">
    <source>
        <dbReference type="ARBA" id="ARBA00022679"/>
    </source>
</evidence>